<evidence type="ECO:0000256" key="4">
    <source>
        <dbReference type="ARBA" id="ARBA00022771"/>
    </source>
</evidence>
<organism evidence="11 12">
    <name type="scientific">Ranitomeya imitator</name>
    <name type="common">mimic poison frog</name>
    <dbReference type="NCBI Taxonomy" id="111125"/>
    <lineage>
        <taxon>Eukaryota</taxon>
        <taxon>Metazoa</taxon>
        <taxon>Chordata</taxon>
        <taxon>Craniata</taxon>
        <taxon>Vertebrata</taxon>
        <taxon>Euteleostomi</taxon>
        <taxon>Amphibia</taxon>
        <taxon>Batrachia</taxon>
        <taxon>Anura</taxon>
        <taxon>Neobatrachia</taxon>
        <taxon>Hyloidea</taxon>
        <taxon>Dendrobatidae</taxon>
        <taxon>Dendrobatinae</taxon>
        <taxon>Ranitomeya</taxon>
    </lineage>
</organism>
<dbReference type="EMBL" id="CAUEEQ010020180">
    <property type="protein sequence ID" value="CAJ0942554.1"/>
    <property type="molecule type" value="Genomic_DNA"/>
</dbReference>
<evidence type="ECO:0000313" key="11">
    <source>
        <dbReference type="EMBL" id="CAJ0942554.1"/>
    </source>
</evidence>
<feature type="compositionally biased region" description="Basic and acidic residues" evidence="9">
    <location>
        <begin position="613"/>
        <end position="630"/>
    </location>
</feature>
<dbReference type="InterPro" id="IPR036236">
    <property type="entry name" value="Znf_C2H2_sf"/>
</dbReference>
<evidence type="ECO:0000256" key="9">
    <source>
        <dbReference type="SAM" id="MobiDB-lite"/>
    </source>
</evidence>
<feature type="region of interest" description="Disordered" evidence="9">
    <location>
        <begin position="598"/>
        <end position="630"/>
    </location>
</feature>
<evidence type="ECO:0000256" key="1">
    <source>
        <dbReference type="ARBA" id="ARBA00004123"/>
    </source>
</evidence>
<feature type="compositionally biased region" description="Basic and acidic residues" evidence="9">
    <location>
        <begin position="135"/>
        <end position="147"/>
    </location>
</feature>
<sequence>MTENRSRQIQDWRIANVVPIFKKGTKTELGNYRPVSFTSTVGKILEGILRDAILEYLKRKNLMTQYQHGFTRDRSCQTNLISFYEEIVQTSPEHELGFEPYVQSKSERDCTGFWPEKNVKDGSCFRRVVVSPRAEDVRRSEDTRESGEYQIQTSPEKTTYNLSTCSSLDPAGDPPDESAGKDLSSDDGSAAQSSRTMEKAVDTRSGRFRGDTKQCEAAARGFHELSTMGCSHEEDGLNPALSSDAADYKDLTISEISDIPWKANNESHSKRTTPKNEHVKKEKRSPSSKKKVSHHKKDRHVKFSEVVTMILIDHHHEECSAENQGGEVKLRSTHLPICYSVNEKDKKKCSSAVFVENDIASALLKTAEGTKKATKSSQPDIAKLSKERIFERSESSQRPPELKAWSPTIKQKRELHGMEINKVVNVRLLNVKIKDIKLDTCSTSAQPKSPISGHEPRLIKSYSCSKCGKITHWSKLTVHQKENIEKSVAHMCRTCGHHTSRSSATYSAQAIHPLSLTTTTAQPIPPHSFTSAPAQSIHPLSLTSVPAQTIPPLSPKTAPVHTIPPLSLITAPAQTCPLSITTAPGSVASASPVNYSQKISVCSPSQPNTEISSTEKKESRQKDETKKKTTENLRILITAGDQYKKPPHTAQHHTDVCSKCDGLKLDLKVKPFTGSSATHTSTIDTTALDLTWSRIGSKDNKVASKCCSEQPGKNVDSKEHKVCRKCGEWFIPKQRNQPLSSDQKVRPAESSLRVLQKTQGCPKAALTMDSTYMDISDPQRSLAAENHTSEKDCIKCGKRLALHVTANPGDPAEDGEKKCVLRLKKKRKRLLDGIQPFKCKECGKIFTRHFTLLQHSSVHTGERPFSCKECGKSFRDGGYLKVHMRQHTKEKPYPCSECGKCFGQNSALVRHQRIHTDEKPFKCGECGKRFSDLSTFRHHQVIHTGEKPFSCSFCGKKFTQKAHVKRHEKMHTGGATLRVYHV</sequence>
<feature type="domain" description="C2H2-type" evidence="10">
    <location>
        <begin position="893"/>
        <end position="920"/>
    </location>
</feature>
<feature type="region of interest" description="Disordered" evidence="9">
    <location>
        <begin position="262"/>
        <end position="298"/>
    </location>
</feature>
<keyword evidence="5" id="KW-0862">Zinc</keyword>
<dbReference type="PROSITE" id="PS50157">
    <property type="entry name" value="ZINC_FINGER_C2H2_2"/>
    <property type="match status" value="5"/>
</dbReference>
<dbReference type="SUPFAM" id="SSF57667">
    <property type="entry name" value="beta-beta-alpha zinc fingers"/>
    <property type="match status" value="3"/>
</dbReference>
<dbReference type="Proteomes" id="UP001176940">
    <property type="component" value="Unassembled WGS sequence"/>
</dbReference>
<dbReference type="SMART" id="SM00355">
    <property type="entry name" value="ZnF_C2H2"/>
    <property type="match status" value="6"/>
</dbReference>
<keyword evidence="3" id="KW-0677">Repeat</keyword>
<feature type="region of interest" description="Disordered" evidence="9">
    <location>
        <begin position="135"/>
        <end position="212"/>
    </location>
</feature>
<evidence type="ECO:0000256" key="8">
    <source>
        <dbReference type="PROSITE-ProRule" id="PRU00042"/>
    </source>
</evidence>
<feature type="compositionally biased region" description="Polar residues" evidence="9">
    <location>
        <begin position="186"/>
        <end position="195"/>
    </location>
</feature>
<keyword evidence="6" id="KW-0238">DNA-binding</keyword>
<feature type="domain" description="C2H2-type" evidence="10">
    <location>
        <begin position="865"/>
        <end position="892"/>
    </location>
</feature>
<feature type="compositionally biased region" description="Basic residues" evidence="9">
    <location>
        <begin position="281"/>
        <end position="298"/>
    </location>
</feature>
<reference evidence="11" key="1">
    <citation type="submission" date="2023-07" db="EMBL/GenBank/DDBJ databases">
        <authorList>
            <person name="Stuckert A."/>
        </authorList>
    </citation>
    <scope>NUCLEOTIDE SEQUENCE</scope>
</reference>
<feature type="compositionally biased region" description="Polar residues" evidence="9">
    <location>
        <begin position="598"/>
        <end position="612"/>
    </location>
</feature>
<evidence type="ECO:0000313" key="12">
    <source>
        <dbReference type="Proteomes" id="UP001176940"/>
    </source>
</evidence>
<dbReference type="PROSITE" id="PS00028">
    <property type="entry name" value="ZINC_FINGER_C2H2_1"/>
    <property type="match status" value="5"/>
</dbReference>
<feature type="compositionally biased region" description="Basic and acidic residues" evidence="9">
    <location>
        <begin position="383"/>
        <end position="395"/>
    </location>
</feature>
<proteinExistence type="predicted"/>
<feature type="region of interest" description="Disordered" evidence="9">
    <location>
        <begin position="368"/>
        <end position="406"/>
    </location>
</feature>
<evidence type="ECO:0000256" key="5">
    <source>
        <dbReference type="ARBA" id="ARBA00022833"/>
    </source>
</evidence>
<evidence type="ECO:0000256" key="2">
    <source>
        <dbReference type="ARBA" id="ARBA00022723"/>
    </source>
</evidence>
<keyword evidence="12" id="KW-1185">Reference proteome</keyword>
<feature type="compositionally biased region" description="Basic and acidic residues" evidence="9">
    <location>
        <begin position="196"/>
        <end position="212"/>
    </location>
</feature>
<evidence type="ECO:0000256" key="7">
    <source>
        <dbReference type="ARBA" id="ARBA00023242"/>
    </source>
</evidence>
<feature type="domain" description="C2H2-type" evidence="10">
    <location>
        <begin position="921"/>
        <end position="948"/>
    </location>
</feature>
<keyword evidence="2" id="KW-0479">Metal-binding</keyword>
<feature type="domain" description="C2H2-type" evidence="10">
    <location>
        <begin position="837"/>
        <end position="864"/>
    </location>
</feature>
<accession>A0ABN9LIE5</accession>
<dbReference type="PANTHER" id="PTHR23226:SF416">
    <property type="entry name" value="FI01424P"/>
    <property type="match status" value="1"/>
</dbReference>
<dbReference type="PANTHER" id="PTHR23226">
    <property type="entry name" value="ZINC FINGER AND SCAN DOMAIN-CONTAINING"/>
    <property type="match status" value="1"/>
</dbReference>
<name>A0ABN9LIE5_9NEOB</name>
<dbReference type="InterPro" id="IPR013087">
    <property type="entry name" value="Znf_C2H2_type"/>
</dbReference>
<keyword evidence="4 8" id="KW-0863">Zinc-finger</keyword>
<evidence type="ECO:0000256" key="3">
    <source>
        <dbReference type="ARBA" id="ARBA00022737"/>
    </source>
</evidence>
<comment type="caution">
    <text evidence="11">The sequence shown here is derived from an EMBL/GenBank/DDBJ whole genome shotgun (WGS) entry which is preliminary data.</text>
</comment>
<feature type="compositionally biased region" description="Polar residues" evidence="9">
    <location>
        <begin position="149"/>
        <end position="167"/>
    </location>
</feature>
<evidence type="ECO:0000259" key="10">
    <source>
        <dbReference type="PROSITE" id="PS50157"/>
    </source>
</evidence>
<dbReference type="Gene3D" id="3.30.160.60">
    <property type="entry name" value="Classic Zinc Finger"/>
    <property type="match status" value="5"/>
</dbReference>
<feature type="compositionally biased region" description="Basic and acidic residues" evidence="9">
    <location>
        <begin position="265"/>
        <end position="280"/>
    </location>
</feature>
<feature type="domain" description="C2H2-type" evidence="10">
    <location>
        <begin position="949"/>
        <end position="976"/>
    </location>
</feature>
<comment type="subcellular location">
    <subcellularLocation>
        <location evidence="1">Nucleus</location>
    </subcellularLocation>
</comment>
<dbReference type="Pfam" id="PF00096">
    <property type="entry name" value="zf-C2H2"/>
    <property type="match status" value="5"/>
</dbReference>
<protein>
    <recommendedName>
        <fullName evidence="10">C2H2-type domain-containing protein</fullName>
    </recommendedName>
</protein>
<gene>
    <name evidence="11" type="ORF">RIMI_LOCUS9646751</name>
</gene>
<keyword evidence="7" id="KW-0539">Nucleus</keyword>
<evidence type="ECO:0000256" key="6">
    <source>
        <dbReference type="ARBA" id="ARBA00023125"/>
    </source>
</evidence>